<protein>
    <submittedName>
        <fullName evidence="2">Uncharacterized protein</fullName>
    </submittedName>
</protein>
<accession>A0A0E9Q737</accession>
<evidence type="ECO:0000313" key="2">
    <source>
        <dbReference type="EMBL" id="JAH12322.1"/>
    </source>
</evidence>
<sequence length="33" mass="3580">MTSACNPPGRTPCPQPNHLRGPLLLPPLTVHTY</sequence>
<dbReference type="AlphaFoldDB" id="A0A0E9Q737"/>
<organism evidence="2">
    <name type="scientific">Anguilla anguilla</name>
    <name type="common">European freshwater eel</name>
    <name type="synonym">Muraena anguilla</name>
    <dbReference type="NCBI Taxonomy" id="7936"/>
    <lineage>
        <taxon>Eukaryota</taxon>
        <taxon>Metazoa</taxon>
        <taxon>Chordata</taxon>
        <taxon>Craniata</taxon>
        <taxon>Vertebrata</taxon>
        <taxon>Euteleostomi</taxon>
        <taxon>Actinopterygii</taxon>
        <taxon>Neopterygii</taxon>
        <taxon>Teleostei</taxon>
        <taxon>Anguilliformes</taxon>
        <taxon>Anguillidae</taxon>
        <taxon>Anguilla</taxon>
    </lineage>
</organism>
<reference evidence="2" key="1">
    <citation type="submission" date="2014-11" db="EMBL/GenBank/DDBJ databases">
        <authorList>
            <person name="Amaro Gonzalez C."/>
        </authorList>
    </citation>
    <scope>NUCLEOTIDE SEQUENCE</scope>
</reference>
<reference evidence="2" key="2">
    <citation type="journal article" date="2015" name="Fish Shellfish Immunol.">
        <title>Early steps in the European eel (Anguilla anguilla)-Vibrio vulnificus interaction in the gills: Role of the RtxA13 toxin.</title>
        <authorList>
            <person name="Callol A."/>
            <person name="Pajuelo D."/>
            <person name="Ebbesson L."/>
            <person name="Teles M."/>
            <person name="MacKenzie S."/>
            <person name="Amaro C."/>
        </authorList>
    </citation>
    <scope>NUCLEOTIDE SEQUENCE</scope>
</reference>
<dbReference type="EMBL" id="GBXM01096255">
    <property type="protein sequence ID" value="JAH12322.1"/>
    <property type="molecule type" value="Transcribed_RNA"/>
</dbReference>
<feature type="region of interest" description="Disordered" evidence="1">
    <location>
        <begin position="1"/>
        <end position="33"/>
    </location>
</feature>
<name>A0A0E9Q737_ANGAN</name>
<proteinExistence type="predicted"/>
<evidence type="ECO:0000256" key="1">
    <source>
        <dbReference type="SAM" id="MobiDB-lite"/>
    </source>
</evidence>